<evidence type="ECO:0000313" key="1">
    <source>
        <dbReference type="EMBL" id="SFN03842.1"/>
    </source>
</evidence>
<keyword evidence="2" id="KW-1185">Reference proteome</keyword>
<evidence type="ECO:0000313" key="2">
    <source>
        <dbReference type="Proteomes" id="UP000182961"/>
    </source>
</evidence>
<organism evidence="1 2">
    <name type="scientific">Flavobacterium succinicans</name>
    <dbReference type="NCBI Taxonomy" id="29536"/>
    <lineage>
        <taxon>Bacteria</taxon>
        <taxon>Pseudomonadati</taxon>
        <taxon>Bacteroidota</taxon>
        <taxon>Flavobacteriia</taxon>
        <taxon>Flavobacteriales</taxon>
        <taxon>Flavobacteriaceae</taxon>
        <taxon>Flavobacterium</taxon>
    </lineage>
</organism>
<dbReference type="Proteomes" id="UP000182961">
    <property type="component" value="Unassembled WGS sequence"/>
</dbReference>
<dbReference type="AlphaFoldDB" id="A0A1I4VRG1"/>
<reference evidence="2" key="1">
    <citation type="submission" date="2016-10" db="EMBL/GenBank/DDBJ databases">
        <authorList>
            <person name="Varghese N."/>
            <person name="Submissions S."/>
        </authorList>
    </citation>
    <scope>NUCLEOTIDE SEQUENCE [LARGE SCALE GENOMIC DNA]</scope>
    <source>
        <strain evidence="2">DSM 4002</strain>
    </source>
</reference>
<dbReference type="eggNOG" id="ENOG5032WTT">
    <property type="taxonomic scope" value="Bacteria"/>
</dbReference>
<name>A0A1I4VRG1_9FLAO</name>
<accession>A0A1I4VRG1</accession>
<proteinExistence type="predicted"/>
<sequence>MGDMFSIDGETGEETLLYTWCECSGSSQPEQVPPGDGGGGEPVSCGPGYIQDEYGNCVVDDQIIVELTGKVKCIYDKLMNSNSGFKNAIQKFDGEFPVSHLKFINTTSLPNNINATTHPPLNYLITIEVNDNNLSRPNLSIARTLIHETIHAEMFRKILSILENGGDLNGLTIDEWNQKLSNGDYLGIYDYYSRFGINGMQHKQMAAHYRTTISDYLKEFQPGLSESIYASLAWEGLKGTTSWNLLPLSEKNAINVIIANFEQAGSEDCN</sequence>
<gene>
    <name evidence="1" type="ORF">SAMN05444143_105136</name>
</gene>
<dbReference type="EMBL" id="FOUT01000005">
    <property type="protein sequence ID" value="SFN03842.1"/>
    <property type="molecule type" value="Genomic_DNA"/>
</dbReference>
<protein>
    <submittedName>
        <fullName evidence="1">Uncharacterized protein</fullName>
    </submittedName>
</protein>